<feature type="compositionally biased region" description="Low complexity" evidence="1">
    <location>
        <begin position="51"/>
        <end position="63"/>
    </location>
</feature>
<feature type="region of interest" description="Disordered" evidence="1">
    <location>
        <begin position="25"/>
        <end position="76"/>
    </location>
</feature>
<comment type="caution">
    <text evidence="2">The sequence shown here is derived from an EMBL/GenBank/DDBJ whole genome shotgun (WGS) entry which is preliminary data.</text>
</comment>
<feature type="region of interest" description="Disordered" evidence="1">
    <location>
        <begin position="1"/>
        <end position="20"/>
    </location>
</feature>
<dbReference type="Proteomes" id="UP001500994">
    <property type="component" value="Unassembled WGS sequence"/>
</dbReference>
<sequence>MSAPHAPPPTSGKQEPRTGTHLLNASVAVRLRPRAKRGGRLDVPARRGRAGARAPAQPPGTGRTLERTVRSVQAGRSSTCCARIQAVRRVADRGAPGVRIRP</sequence>
<organism evidence="2 3">
    <name type="scientific">Streptomyces lunalinharesii</name>
    <dbReference type="NCBI Taxonomy" id="333384"/>
    <lineage>
        <taxon>Bacteria</taxon>
        <taxon>Bacillati</taxon>
        <taxon>Actinomycetota</taxon>
        <taxon>Actinomycetes</taxon>
        <taxon>Kitasatosporales</taxon>
        <taxon>Streptomycetaceae</taxon>
        <taxon>Streptomyces</taxon>
    </lineage>
</organism>
<evidence type="ECO:0000313" key="3">
    <source>
        <dbReference type="Proteomes" id="UP001500994"/>
    </source>
</evidence>
<accession>A0ABN3T0A4</accession>
<name>A0ABN3T0A4_9ACTN</name>
<protein>
    <submittedName>
        <fullName evidence="2">Uncharacterized protein</fullName>
    </submittedName>
</protein>
<evidence type="ECO:0000256" key="1">
    <source>
        <dbReference type="SAM" id="MobiDB-lite"/>
    </source>
</evidence>
<keyword evidence="3" id="KW-1185">Reference proteome</keyword>
<reference evidence="2 3" key="1">
    <citation type="journal article" date="2019" name="Int. J. Syst. Evol. Microbiol.">
        <title>The Global Catalogue of Microorganisms (GCM) 10K type strain sequencing project: providing services to taxonomists for standard genome sequencing and annotation.</title>
        <authorList>
            <consortium name="The Broad Institute Genomics Platform"/>
            <consortium name="The Broad Institute Genome Sequencing Center for Infectious Disease"/>
            <person name="Wu L."/>
            <person name="Ma J."/>
        </authorList>
    </citation>
    <scope>NUCLEOTIDE SEQUENCE [LARGE SCALE GENOMIC DNA]</scope>
    <source>
        <strain evidence="2 3">JCM 16374</strain>
    </source>
</reference>
<proteinExistence type="predicted"/>
<dbReference type="EMBL" id="BAAARK010000047">
    <property type="protein sequence ID" value="GAA2689195.1"/>
    <property type="molecule type" value="Genomic_DNA"/>
</dbReference>
<evidence type="ECO:0000313" key="2">
    <source>
        <dbReference type="EMBL" id="GAA2689195.1"/>
    </source>
</evidence>
<gene>
    <name evidence="2" type="ORF">GCM10009864_73920</name>
</gene>
<feature type="compositionally biased region" description="Pro residues" evidence="1">
    <location>
        <begin position="1"/>
        <end position="10"/>
    </location>
</feature>